<reference evidence="2 3" key="1">
    <citation type="submission" date="2018-10" db="EMBL/GenBank/DDBJ databases">
        <title>A high-quality apple genome assembly.</title>
        <authorList>
            <person name="Hu J."/>
        </authorList>
    </citation>
    <scope>NUCLEOTIDE SEQUENCE [LARGE SCALE GENOMIC DNA]</scope>
    <source>
        <strain evidence="3">cv. HFTH1</strain>
        <tissue evidence="2">Young leaf</tissue>
    </source>
</reference>
<sequence length="263" mass="29687">MATLYPSHLLSASSHLQSSTKMAFRPHPSPSSHALKVGFMGVAQCNEIHVFGQSFKPYGLRTNSRHNILHAINMTAGQPDDSGKMKFDQLIDKARQVWESSPQPVKSFPWKRAAQNFVQLIIDLILAVVKYLCVPLFAVSLLSEMSYCAHERKLFFIPIPVLFGMTIAEVFKLAALDASPRLKDAEVPWHLILMAIFFTLLKLPGPYYPFCGRILVPHFANGGLLRTLWLAFLWYRRPQKALRMAPSQHAESDSQSEVEPNKL</sequence>
<dbReference type="AlphaFoldDB" id="A0A498K3E5"/>
<evidence type="ECO:0000313" key="2">
    <source>
        <dbReference type="EMBL" id="RXH99781.1"/>
    </source>
</evidence>
<keyword evidence="3" id="KW-1185">Reference proteome</keyword>
<gene>
    <name evidence="2" type="ORF">DVH24_021583</name>
</gene>
<proteinExistence type="predicted"/>
<feature type="transmembrane region" description="Helical" evidence="1">
    <location>
        <begin position="214"/>
        <end position="235"/>
    </location>
</feature>
<feature type="transmembrane region" description="Helical" evidence="1">
    <location>
        <begin position="154"/>
        <end position="175"/>
    </location>
</feature>
<comment type="caution">
    <text evidence="2">The sequence shown here is derived from an EMBL/GenBank/DDBJ whole genome shotgun (WGS) entry which is preliminary data.</text>
</comment>
<dbReference type="EMBL" id="RDQH01000331">
    <property type="protein sequence ID" value="RXH99781.1"/>
    <property type="molecule type" value="Genomic_DNA"/>
</dbReference>
<feature type="transmembrane region" description="Helical" evidence="1">
    <location>
        <begin position="187"/>
        <end position="208"/>
    </location>
</feature>
<accession>A0A498K3E5</accession>
<organism evidence="2 3">
    <name type="scientific">Malus domestica</name>
    <name type="common">Apple</name>
    <name type="synonym">Pyrus malus</name>
    <dbReference type="NCBI Taxonomy" id="3750"/>
    <lineage>
        <taxon>Eukaryota</taxon>
        <taxon>Viridiplantae</taxon>
        <taxon>Streptophyta</taxon>
        <taxon>Embryophyta</taxon>
        <taxon>Tracheophyta</taxon>
        <taxon>Spermatophyta</taxon>
        <taxon>Magnoliopsida</taxon>
        <taxon>eudicotyledons</taxon>
        <taxon>Gunneridae</taxon>
        <taxon>Pentapetalae</taxon>
        <taxon>rosids</taxon>
        <taxon>fabids</taxon>
        <taxon>Rosales</taxon>
        <taxon>Rosaceae</taxon>
        <taxon>Amygdaloideae</taxon>
        <taxon>Maleae</taxon>
        <taxon>Malus</taxon>
    </lineage>
</organism>
<evidence type="ECO:0000256" key="1">
    <source>
        <dbReference type="SAM" id="Phobius"/>
    </source>
</evidence>
<feature type="transmembrane region" description="Helical" evidence="1">
    <location>
        <begin position="120"/>
        <end position="142"/>
    </location>
</feature>
<name>A0A498K3E5_MALDO</name>
<evidence type="ECO:0000313" key="3">
    <source>
        <dbReference type="Proteomes" id="UP000290289"/>
    </source>
</evidence>
<keyword evidence="1" id="KW-0472">Membrane</keyword>
<keyword evidence="1" id="KW-1133">Transmembrane helix</keyword>
<dbReference type="Proteomes" id="UP000290289">
    <property type="component" value="Chromosome 5"/>
</dbReference>
<protein>
    <submittedName>
        <fullName evidence="2">Uncharacterized protein</fullName>
    </submittedName>
</protein>
<dbReference type="PANTHER" id="PTHR36000">
    <property type="entry name" value="DEFECTIVE 1273 PROTEIN, PUTATIVE-RELATED"/>
    <property type="match status" value="1"/>
</dbReference>
<keyword evidence="1" id="KW-0812">Transmembrane</keyword>
<dbReference type="PANTHER" id="PTHR36000:SF2">
    <property type="entry name" value="DEFECTIVE 1273 PROTEIN, PUTATIVE-RELATED"/>
    <property type="match status" value="1"/>
</dbReference>